<reference evidence="2" key="2">
    <citation type="submission" date="2021-01" db="EMBL/GenBank/DDBJ databases">
        <authorList>
            <person name="Schikora-Tamarit M.A."/>
        </authorList>
    </citation>
    <scope>NUCLEOTIDE SEQUENCE</scope>
    <source>
        <strain evidence="2">CBS6341</strain>
    </source>
</reference>
<protein>
    <submittedName>
        <fullName evidence="2">Uncharacterized protein</fullName>
    </submittedName>
</protein>
<evidence type="ECO:0000313" key="2">
    <source>
        <dbReference type="EMBL" id="KAH3675852.1"/>
    </source>
</evidence>
<dbReference type="EMBL" id="JAEUBF010000698">
    <property type="protein sequence ID" value="KAH3675852.1"/>
    <property type="molecule type" value="Genomic_DNA"/>
</dbReference>
<evidence type="ECO:0000256" key="1">
    <source>
        <dbReference type="SAM" id="MobiDB-lite"/>
    </source>
</evidence>
<feature type="compositionally biased region" description="Polar residues" evidence="1">
    <location>
        <begin position="100"/>
        <end position="111"/>
    </location>
</feature>
<dbReference type="Proteomes" id="UP000769528">
    <property type="component" value="Unassembled WGS sequence"/>
</dbReference>
<keyword evidence="3" id="KW-1185">Reference proteome</keyword>
<feature type="region of interest" description="Disordered" evidence="1">
    <location>
        <begin position="92"/>
        <end position="112"/>
    </location>
</feature>
<proteinExistence type="predicted"/>
<accession>A0A9P8PQN0</accession>
<reference evidence="2" key="1">
    <citation type="journal article" date="2021" name="Open Biol.">
        <title>Shared evolutionary footprints suggest mitochondrial oxidative damage underlies multiple complex I losses in fungi.</title>
        <authorList>
            <person name="Schikora-Tamarit M.A."/>
            <person name="Marcet-Houben M."/>
            <person name="Nosek J."/>
            <person name="Gabaldon T."/>
        </authorList>
    </citation>
    <scope>NUCLEOTIDE SEQUENCE</scope>
    <source>
        <strain evidence="2">CBS6341</strain>
    </source>
</reference>
<feature type="compositionally biased region" description="Polar residues" evidence="1">
    <location>
        <begin position="7"/>
        <end position="20"/>
    </location>
</feature>
<dbReference type="AlphaFoldDB" id="A0A9P8PQN0"/>
<gene>
    <name evidence="2" type="ORF">WICMUC_002498</name>
</gene>
<name>A0A9P8PQN0_9ASCO</name>
<feature type="region of interest" description="Disordered" evidence="1">
    <location>
        <begin position="1"/>
        <end position="33"/>
    </location>
</feature>
<organism evidence="2 3">
    <name type="scientific">Wickerhamomyces mucosus</name>
    <dbReference type="NCBI Taxonomy" id="1378264"/>
    <lineage>
        <taxon>Eukaryota</taxon>
        <taxon>Fungi</taxon>
        <taxon>Dikarya</taxon>
        <taxon>Ascomycota</taxon>
        <taxon>Saccharomycotina</taxon>
        <taxon>Saccharomycetes</taxon>
        <taxon>Phaffomycetales</taxon>
        <taxon>Wickerhamomycetaceae</taxon>
        <taxon>Wickerhamomyces</taxon>
    </lineage>
</organism>
<evidence type="ECO:0000313" key="3">
    <source>
        <dbReference type="Proteomes" id="UP000769528"/>
    </source>
</evidence>
<sequence length="130" mass="14252">MAKPKTRSQAPTASSSSDTSHIGDHEDPMGALIKFESMHTSMGTMLQEQICQVFESYSKQQQQQQQRVTLLLQSTPVPIQLKIGFQVTRASTAAPKKANPENNLTANSSDPGQAKGQFTCLIQEIVFMVI</sequence>
<comment type="caution">
    <text evidence="2">The sequence shown here is derived from an EMBL/GenBank/DDBJ whole genome shotgun (WGS) entry which is preliminary data.</text>
</comment>